<evidence type="ECO:0000313" key="3">
    <source>
        <dbReference type="RefSeq" id="XP_015899400.2"/>
    </source>
</evidence>
<reference evidence="3" key="1">
    <citation type="submission" date="2025-08" db="UniProtKB">
        <authorList>
            <consortium name="RefSeq"/>
        </authorList>
    </citation>
    <scope>IDENTIFICATION</scope>
    <source>
        <tissue evidence="3">Seedling</tissue>
    </source>
</reference>
<gene>
    <name evidence="3" type="primary">LOC107432732</name>
</gene>
<feature type="compositionally biased region" description="Low complexity" evidence="1">
    <location>
        <begin position="63"/>
        <end position="73"/>
    </location>
</feature>
<dbReference type="InParanoid" id="A0A6P4BJT0"/>
<protein>
    <submittedName>
        <fullName evidence="3">Uncharacterized protein LOC107432732</fullName>
    </submittedName>
</protein>
<feature type="compositionally biased region" description="Basic and acidic residues" evidence="1">
    <location>
        <begin position="75"/>
        <end position="85"/>
    </location>
</feature>
<accession>A0A6P4BJT0</accession>
<proteinExistence type="predicted"/>
<sequence length="170" mass="19036">MASLLLSESYTCNINGDDHGLEGFKVSEINGAFLMSFLEELQDEERDDERLNSVIQSLEAEINSSSNSTTGTTMDGHDSNMESSDRDFSVSIDDLEITGRVDLDAVPCSPSEDMNWYMEPYGDEMHSIMNGYGGVLVNDYSHDVYNYGVALDLEEQGYSSLWQETTYMIQ</sequence>
<dbReference type="RefSeq" id="XP_015899400.2">
    <property type="nucleotide sequence ID" value="XM_016043914.4"/>
</dbReference>
<dbReference type="AlphaFoldDB" id="A0A6P4BJT0"/>
<organism evidence="2 3">
    <name type="scientific">Ziziphus jujuba</name>
    <name type="common">Chinese jujube</name>
    <name type="synonym">Ziziphus sativa</name>
    <dbReference type="NCBI Taxonomy" id="326968"/>
    <lineage>
        <taxon>Eukaryota</taxon>
        <taxon>Viridiplantae</taxon>
        <taxon>Streptophyta</taxon>
        <taxon>Embryophyta</taxon>
        <taxon>Tracheophyta</taxon>
        <taxon>Spermatophyta</taxon>
        <taxon>Magnoliopsida</taxon>
        <taxon>eudicotyledons</taxon>
        <taxon>Gunneridae</taxon>
        <taxon>Pentapetalae</taxon>
        <taxon>rosids</taxon>
        <taxon>fabids</taxon>
        <taxon>Rosales</taxon>
        <taxon>Rhamnaceae</taxon>
        <taxon>Paliureae</taxon>
        <taxon>Ziziphus</taxon>
    </lineage>
</organism>
<dbReference type="GeneID" id="107432732"/>
<keyword evidence="2" id="KW-1185">Reference proteome</keyword>
<dbReference type="PANTHER" id="PTHR37611:SF4">
    <property type="entry name" value="OS06G0538400 PROTEIN"/>
    <property type="match status" value="1"/>
</dbReference>
<feature type="region of interest" description="Disordered" evidence="1">
    <location>
        <begin position="60"/>
        <end position="85"/>
    </location>
</feature>
<dbReference type="PANTHER" id="PTHR37611">
    <property type="entry name" value="VIRUS-SPECIFIC-SIGNALING-PATHWAY REGULATED PROTEIN-RELATED"/>
    <property type="match status" value="1"/>
</dbReference>
<evidence type="ECO:0000256" key="1">
    <source>
        <dbReference type="SAM" id="MobiDB-lite"/>
    </source>
</evidence>
<dbReference type="Proteomes" id="UP001652623">
    <property type="component" value="Chromosome 11"/>
</dbReference>
<dbReference type="KEGG" id="zju:107432732"/>
<evidence type="ECO:0000313" key="2">
    <source>
        <dbReference type="Proteomes" id="UP001652623"/>
    </source>
</evidence>
<name>A0A6P4BJT0_ZIZJJ</name>